<evidence type="ECO:0000313" key="2">
    <source>
        <dbReference type="WBParaSite" id="jg3923"/>
    </source>
</evidence>
<dbReference type="WBParaSite" id="jg3923">
    <property type="protein sequence ID" value="jg3923"/>
    <property type="gene ID" value="jg3923"/>
</dbReference>
<dbReference type="Proteomes" id="UP000887574">
    <property type="component" value="Unplaced"/>
</dbReference>
<protein>
    <submittedName>
        <fullName evidence="2">Uncharacterized protein</fullName>
    </submittedName>
</protein>
<dbReference type="AlphaFoldDB" id="A0A915E9C1"/>
<sequence>MSVKYMFVGSKSKNTFQVQAGHQGALLYSNNDDCILNFGVNSLFFDTPCIKVDFRFKVFRDWPYCVSSAKHLRSSCAIHSEGAVKYLPQPSVFTGEKGIASKSRTSQCRPQ</sequence>
<organism evidence="1 2">
    <name type="scientific">Ditylenchus dipsaci</name>
    <dbReference type="NCBI Taxonomy" id="166011"/>
    <lineage>
        <taxon>Eukaryota</taxon>
        <taxon>Metazoa</taxon>
        <taxon>Ecdysozoa</taxon>
        <taxon>Nematoda</taxon>
        <taxon>Chromadorea</taxon>
        <taxon>Rhabditida</taxon>
        <taxon>Tylenchina</taxon>
        <taxon>Tylenchomorpha</taxon>
        <taxon>Sphaerularioidea</taxon>
        <taxon>Anguinidae</taxon>
        <taxon>Anguininae</taxon>
        <taxon>Ditylenchus</taxon>
    </lineage>
</organism>
<keyword evidence="1" id="KW-1185">Reference proteome</keyword>
<accession>A0A915E9C1</accession>
<name>A0A915E9C1_9BILA</name>
<evidence type="ECO:0000313" key="1">
    <source>
        <dbReference type="Proteomes" id="UP000887574"/>
    </source>
</evidence>
<reference evidence="2" key="1">
    <citation type="submission" date="2022-11" db="UniProtKB">
        <authorList>
            <consortium name="WormBaseParasite"/>
        </authorList>
    </citation>
    <scope>IDENTIFICATION</scope>
</reference>
<proteinExistence type="predicted"/>